<evidence type="ECO:0000313" key="3">
    <source>
        <dbReference type="Proteomes" id="UP001177003"/>
    </source>
</evidence>
<keyword evidence="3" id="KW-1185">Reference proteome</keyword>
<evidence type="ECO:0000256" key="1">
    <source>
        <dbReference type="SAM" id="MobiDB-lite"/>
    </source>
</evidence>
<accession>A0AA35YWR1</accession>
<gene>
    <name evidence="2" type="ORF">LSALG_LOCUS21043</name>
</gene>
<protein>
    <submittedName>
        <fullName evidence="2">Uncharacterized protein</fullName>
    </submittedName>
</protein>
<dbReference type="AlphaFoldDB" id="A0AA35YWR1"/>
<feature type="region of interest" description="Disordered" evidence="1">
    <location>
        <begin position="1"/>
        <end position="40"/>
    </location>
</feature>
<dbReference type="EMBL" id="OX465080">
    <property type="protein sequence ID" value="CAI9281342.1"/>
    <property type="molecule type" value="Genomic_DNA"/>
</dbReference>
<feature type="compositionally biased region" description="Polar residues" evidence="1">
    <location>
        <begin position="10"/>
        <end position="19"/>
    </location>
</feature>
<proteinExistence type="predicted"/>
<name>A0AA35YWR1_LACSI</name>
<organism evidence="2 3">
    <name type="scientific">Lactuca saligna</name>
    <name type="common">Willowleaf lettuce</name>
    <dbReference type="NCBI Taxonomy" id="75948"/>
    <lineage>
        <taxon>Eukaryota</taxon>
        <taxon>Viridiplantae</taxon>
        <taxon>Streptophyta</taxon>
        <taxon>Embryophyta</taxon>
        <taxon>Tracheophyta</taxon>
        <taxon>Spermatophyta</taxon>
        <taxon>Magnoliopsida</taxon>
        <taxon>eudicotyledons</taxon>
        <taxon>Gunneridae</taxon>
        <taxon>Pentapetalae</taxon>
        <taxon>asterids</taxon>
        <taxon>campanulids</taxon>
        <taxon>Asterales</taxon>
        <taxon>Asteraceae</taxon>
        <taxon>Cichorioideae</taxon>
        <taxon>Cichorieae</taxon>
        <taxon>Lactucinae</taxon>
        <taxon>Lactuca</taxon>
    </lineage>
</organism>
<reference evidence="2" key="1">
    <citation type="submission" date="2023-04" db="EMBL/GenBank/DDBJ databases">
        <authorList>
            <person name="Vijverberg K."/>
            <person name="Xiong W."/>
            <person name="Schranz E."/>
        </authorList>
    </citation>
    <scope>NUCLEOTIDE SEQUENCE</scope>
</reference>
<sequence length="193" mass="21424">MLLETRKAINITSRSNHSQNYKKKNTCSPKPKPSNHRPKRAKLHLNPHYNFSTRKLVDTVEDKVTLEANLKSCGSYDMPSGTGWTVVGHPMGGMGGLKDPGPVVTGTSGKSMVFTRGSGSRSRASGQDRAWLTEDEIRALISTKVVNVIWEQILELFRYIKTTKIQYFDDQYTALSKAIVVVANMILTTPGLL</sequence>
<evidence type="ECO:0000313" key="2">
    <source>
        <dbReference type="EMBL" id="CAI9281342.1"/>
    </source>
</evidence>
<dbReference type="Proteomes" id="UP001177003">
    <property type="component" value="Chromosome 4"/>
</dbReference>